<evidence type="ECO:0000313" key="1">
    <source>
        <dbReference type="EMBL" id="CCG88939.1"/>
    </source>
</evidence>
<comment type="caution">
    <text evidence="1">The sequence shown here is derived from an EMBL/GenBank/DDBJ whole genome shotgun (WGS) entry which is preliminary data.</text>
</comment>
<protein>
    <submittedName>
        <fullName evidence="1">Transferase, putative</fullName>
    </submittedName>
</protein>
<dbReference type="STRING" id="1161919.EPIR_3576"/>
<proteinExistence type="predicted"/>
<name>V5ZD58_9GAMM</name>
<dbReference type="SUPFAM" id="SSF53448">
    <property type="entry name" value="Nucleotide-diphospho-sugar transferases"/>
    <property type="match status" value="1"/>
</dbReference>
<organism evidence="1 2">
    <name type="scientific">Erwinia piriflorinigrans CFBP 5888</name>
    <dbReference type="NCBI Taxonomy" id="1161919"/>
    <lineage>
        <taxon>Bacteria</taxon>
        <taxon>Pseudomonadati</taxon>
        <taxon>Pseudomonadota</taxon>
        <taxon>Gammaproteobacteria</taxon>
        <taxon>Enterobacterales</taxon>
        <taxon>Erwiniaceae</taxon>
        <taxon>Erwinia</taxon>
    </lineage>
</organism>
<dbReference type="InterPro" id="IPR029044">
    <property type="entry name" value="Nucleotide-diphossugar_trans"/>
</dbReference>
<dbReference type="GO" id="GO:0016740">
    <property type="term" value="F:transferase activity"/>
    <property type="evidence" value="ECO:0007669"/>
    <property type="project" value="UniProtKB-KW"/>
</dbReference>
<evidence type="ECO:0000313" key="2">
    <source>
        <dbReference type="Proteomes" id="UP000018217"/>
    </source>
</evidence>
<keyword evidence="2" id="KW-1185">Reference proteome</keyword>
<sequence>MLCAGEWLKAETCIVSYGDIFYSHHLVESLIDSSGEINLAYDPCAVELWQKRNEDPLSDLESFRIDNERILDIGGKINRLEEVQGQYMGLFKITPKAWGWIENFISSLSDDEMAKIDMTNLFSKLIITGHEIFGTQNIHPWGEVDTPSDIDLYHRIYPNV</sequence>
<reference evidence="1 2" key="1">
    <citation type="journal article" date="2013" name="Syst. Appl. Microbiol.">
        <title>Phylogenetic position and virulence apparatus of the pear flower necrosis pathogen Erwinia piriflorinigrans CFBP 5888T as assessed by comparative genomics.</title>
        <authorList>
            <person name="Smits T.H."/>
            <person name="Rezzonico F."/>
            <person name="Lopez M.M."/>
            <person name="Blom J."/>
            <person name="Goesmann A."/>
            <person name="Frey J.E."/>
            <person name="Duffy B."/>
        </authorList>
    </citation>
    <scope>NUCLEOTIDE SEQUENCE [LARGE SCALE GENOMIC DNA]</scope>
    <source>
        <strain evidence="2">CFBP5888</strain>
    </source>
</reference>
<dbReference type="EMBL" id="CAHS01000022">
    <property type="protein sequence ID" value="CCG88939.1"/>
    <property type="molecule type" value="Genomic_DNA"/>
</dbReference>
<dbReference type="Gene3D" id="3.90.550.10">
    <property type="entry name" value="Spore Coat Polysaccharide Biosynthesis Protein SpsA, Chain A"/>
    <property type="match status" value="1"/>
</dbReference>
<dbReference type="Proteomes" id="UP000018217">
    <property type="component" value="Unassembled WGS sequence"/>
</dbReference>
<gene>
    <name evidence="1" type="ORF">EPIR_3576</name>
</gene>
<keyword evidence="1" id="KW-0808">Transferase</keyword>
<accession>V5ZD58</accession>
<dbReference type="RefSeq" id="WP_023656667.1">
    <property type="nucleotide sequence ID" value="NZ_CAHS01000022.1"/>
</dbReference>
<dbReference type="AlphaFoldDB" id="V5ZD58"/>